<reference evidence="4 5" key="1">
    <citation type="submission" date="2022-08" db="EMBL/GenBank/DDBJ databases">
        <title>Bacterial and archaeal communities from various locations to study Microbial Dark Matter (Phase II).</title>
        <authorList>
            <person name="Stepanauskas R."/>
        </authorList>
    </citation>
    <scope>NUCLEOTIDE SEQUENCE [LARGE SCALE GENOMIC DNA]</scope>
    <source>
        <strain evidence="4 5">PD1</strain>
    </source>
</reference>
<dbReference type="Proteomes" id="UP001204798">
    <property type="component" value="Unassembled WGS sequence"/>
</dbReference>
<accession>A0ABT2ENN7</accession>
<dbReference type="InterPro" id="IPR046711">
    <property type="entry name" value="DUF6784"/>
</dbReference>
<dbReference type="InterPro" id="IPR046712">
    <property type="entry name" value="DUF6785"/>
</dbReference>
<feature type="transmembrane region" description="Helical" evidence="1">
    <location>
        <begin position="305"/>
        <end position="327"/>
    </location>
</feature>
<feature type="transmembrane region" description="Helical" evidence="1">
    <location>
        <begin position="392"/>
        <end position="409"/>
    </location>
</feature>
<feature type="transmembrane region" description="Helical" evidence="1">
    <location>
        <begin position="270"/>
        <end position="293"/>
    </location>
</feature>
<proteinExistence type="predicted"/>
<comment type="caution">
    <text evidence="4">The sequence shown here is derived from an EMBL/GenBank/DDBJ whole genome shotgun (WGS) entry which is preliminary data.</text>
</comment>
<feature type="transmembrane region" description="Helical" evidence="1">
    <location>
        <begin position="551"/>
        <end position="572"/>
    </location>
</feature>
<evidence type="ECO:0000259" key="2">
    <source>
        <dbReference type="Pfam" id="PF20580"/>
    </source>
</evidence>
<gene>
    <name evidence="4" type="ORF">M2350_001978</name>
</gene>
<dbReference type="Pfam" id="PF20580">
    <property type="entry name" value="DUF6784"/>
    <property type="match status" value="1"/>
</dbReference>
<sequence>MVVLLAALLIALNALWDAYGLMTGQMRPSTVSLFVNVVATIFVIAVLNEFSRRFFRCALSPDILLFLTVSLSVASAVFGLDLLQPLLSVIAHPVWFAGQGNDWDVTILPYLPKLPVIWDKDALRGFYTGLATFERWDVLKGWMPALLWWGAFLLLLGFAMLSLCLLFLRDWTERARLSYPIAQIPLELLTPRLPLLRQKVFWAGFSLAAFMNLLNGLHFLYPNIPSMGGWLFDLSPFFPNLPLSAIGWTPITLLPFGVGLGFLMPVDLTLSCWVFYLVWKAERVLAAMTGWWGLPRFPYAEEQQFGAYACWALLALMPKLSAGVQALKRVRVQECKRAGVRENFRETADQQPATANSLTKQFVPSDENLAALGFLTCFVGLIALCVWQGMSWWLAIMFFAGYFLIAIGITRIRAQLGSPVHDLHFAGPDRMLLFVFGSKNLSKRDLCFLTIFGWFNRAYRGHPMPHMLEGMWMAKRLRDTGQEARGTEKRQLANLLNSRLAASASLWGWLLGYTLGVWALLRASFRFGGRPWYGMEVFRQLDTYLHAPTSFGLASLVAILLGGVQTALLATLHNRFNFPLHPAGFVVSGSWSMNLFWVSLFVAWLLKASLIRWGGLAMHRQTMPFFMGLVVGDYLMGSFWSLWGCWQKRPAYNFLP</sequence>
<feature type="domain" description="DUF6785" evidence="3">
    <location>
        <begin position="2"/>
        <end position="477"/>
    </location>
</feature>
<organism evidence="4 5">
    <name type="scientific">Candidatus Fervidibacter sacchari</name>
    <dbReference type="NCBI Taxonomy" id="1448929"/>
    <lineage>
        <taxon>Bacteria</taxon>
        <taxon>Candidatus Fervidibacterota</taxon>
        <taxon>Candidatus Fervidibacter</taxon>
    </lineage>
</organism>
<feature type="transmembrane region" description="Helical" evidence="1">
    <location>
        <begin position="625"/>
        <end position="646"/>
    </location>
</feature>
<evidence type="ECO:0000256" key="1">
    <source>
        <dbReference type="SAM" id="Phobius"/>
    </source>
</evidence>
<feature type="transmembrane region" description="Helical" evidence="1">
    <location>
        <begin position="200"/>
        <end position="221"/>
    </location>
</feature>
<feature type="domain" description="DUF6784" evidence="2">
    <location>
        <begin position="558"/>
        <end position="655"/>
    </location>
</feature>
<feature type="transmembrane region" description="Helical" evidence="1">
    <location>
        <begin position="500"/>
        <end position="521"/>
    </location>
</feature>
<feature type="transmembrane region" description="Helical" evidence="1">
    <location>
        <begin position="146"/>
        <end position="168"/>
    </location>
</feature>
<evidence type="ECO:0000313" key="4">
    <source>
        <dbReference type="EMBL" id="MCS3919565.1"/>
    </source>
</evidence>
<protein>
    <submittedName>
        <fullName evidence="4">Uncharacterized protein</fullName>
    </submittedName>
</protein>
<feature type="transmembrane region" description="Helical" evidence="1">
    <location>
        <begin position="584"/>
        <end position="605"/>
    </location>
</feature>
<keyword evidence="1" id="KW-0812">Transmembrane</keyword>
<feature type="transmembrane region" description="Helical" evidence="1">
    <location>
        <begin position="30"/>
        <end position="51"/>
    </location>
</feature>
<keyword evidence="1" id="KW-0472">Membrane</keyword>
<dbReference type="EMBL" id="JANUCP010000003">
    <property type="protein sequence ID" value="MCS3919565.1"/>
    <property type="molecule type" value="Genomic_DNA"/>
</dbReference>
<evidence type="ECO:0000313" key="5">
    <source>
        <dbReference type="Proteomes" id="UP001204798"/>
    </source>
</evidence>
<feature type="transmembrane region" description="Helical" evidence="1">
    <location>
        <begin position="63"/>
        <end position="83"/>
    </location>
</feature>
<keyword evidence="5" id="KW-1185">Reference proteome</keyword>
<name>A0ABT2ENN7_9BACT</name>
<keyword evidence="1" id="KW-1133">Transmembrane helix</keyword>
<feature type="transmembrane region" description="Helical" evidence="1">
    <location>
        <begin position="369"/>
        <end position="386"/>
    </location>
</feature>
<feature type="transmembrane region" description="Helical" evidence="1">
    <location>
        <begin position="241"/>
        <end position="263"/>
    </location>
</feature>
<evidence type="ECO:0000259" key="3">
    <source>
        <dbReference type="Pfam" id="PF20581"/>
    </source>
</evidence>
<dbReference type="Pfam" id="PF20581">
    <property type="entry name" value="DUF6785"/>
    <property type="match status" value="1"/>
</dbReference>